<dbReference type="SUPFAM" id="SSF54427">
    <property type="entry name" value="NTF2-like"/>
    <property type="match status" value="1"/>
</dbReference>
<organism evidence="2 3">
    <name type="scientific">Planomonospora alba</name>
    <dbReference type="NCBI Taxonomy" id="161354"/>
    <lineage>
        <taxon>Bacteria</taxon>
        <taxon>Bacillati</taxon>
        <taxon>Actinomycetota</taxon>
        <taxon>Actinomycetes</taxon>
        <taxon>Streptosporangiales</taxon>
        <taxon>Streptosporangiaceae</taxon>
        <taxon>Planomonospora</taxon>
    </lineage>
</organism>
<feature type="domain" description="SnoaL-like" evidence="1">
    <location>
        <begin position="8"/>
        <end position="73"/>
    </location>
</feature>
<evidence type="ECO:0000313" key="2">
    <source>
        <dbReference type="EMBL" id="GAA3163116.1"/>
    </source>
</evidence>
<reference evidence="3" key="1">
    <citation type="journal article" date="2019" name="Int. J. Syst. Evol. Microbiol.">
        <title>The Global Catalogue of Microorganisms (GCM) 10K type strain sequencing project: providing services to taxonomists for standard genome sequencing and annotation.</title>
        <authorList>
            <consortium name="The Broad Institute Genomics Platform"/>
            <consortium name="The Broad Institute Genome Sequencing Center for Infectious Disease"/>
            <person name="Wu L."/>
            <person name="Ma J."/>
        </authorList>
    </citation>
    <scope>NUCLEOTIDE SEQUENCE [LARGE SCALE GENOMIC DNA]</scope>
    <source>
        <strain evidence="3">JCM 9373</strain>
    </source>
</reference>
<proteinExistence type="predicted"/>
<comment type="caution">
    <text evidence="2">The sequence shown here is derived from an EMBL/GenBank/DDBJ whole genome shotgun (WGS) entry which is preliminary data.</text>
</comment>
<dbReference type="InterPro" id="IPR037401">
    <property type="entry name" value="SnoaL-like"/>
</dbReference>
<gene>
    <name evidence="2" type="ORF">GCM10010466_62570</name>
</gene>
<evidence type="ECO:0000259" key="1">
    <source>
        <dbReference type="Pfam" id="PF12680"/>
    </source>
</evidence>
<dbReference type="Proteomes" id="UP001500320">
    <property type="component" value="Unassembled WGS sequence"/>
</dbReference>
<evidence type="ECO:0000313" key="3">
    <source>
        <dbReference type="Proteomes" id="UP001500320"/>
    </source>
</evidence>
<accession>A0ABP6P045</accession>
<protein>
    <recommendedName>
        <fullName evidence="1">SnoaL-like domain-containing protein</fullName>
    </recommendedName>
</protein>
<dbReference type="EMBL" id="BAAAUT010000078">
    <property type="protein sequence ID" value="GAA3163116.1"/>
    <property type="molecule type" value="Genomic_DNA"/>
</dbReference>
<sequence length="85" mass="9470">MDHRHQRRPGRGELTELFAAAMTGLLPTLTIQNLLAEDDRAACQMTETLTVDGQERTFFIAGFYRLRGGRIASAKIYREGSAEIG</sequence>
<dbReference type="RefSeq" id="WP_344865876.1">
    <property type="nucleotide sequence ID" value="NZ_BAAAUT010000078.1"/>
</dbReference>
<dbReference type="Gene3D" id="3.10.450.50">
    <property type="match status" value="1"/>
</dbReference>
<keyword evidence="3" id="KW-1185">Reference proteome</keyword>
<dbReference type="InterPro" id="IPR032710">
    <property type="entry name" value="NTF2-like_dom_sf"/>
</dbReference>
<dbReference type="Pfam" id="PF12680">
    <property type="entry name" value="SnoaL_2"/>
    <property type="match status" value="1"/>
</dbReference>
<name>A0ABP6P045_9ACTN</name>